<dbReference type="InParanoid" id="D6U526"/>
<evidence type="ECO:0000313" key="2">
    <source>
        <dbReference type="EMBL" id="EFH81606.1"/>
    </source>
</evidence>
<dbReference type="InterPro" id="IPR029058">
    <property type="entry name" value="AB_hydrolase_fold"/>
</dbReference>
<reference evidence="2 3" key="1">
    <citation type="journal article" date="2011" name="Stand. Genomic Sci.">
        <title>Non-contiguous finished genome sequence and contextual data of the filamentous soil bacterium Ktedonobacter racemifer type strain (SOSP1-21).</title>
        <authorList>
            <person name="Chang Y.J."/>
            <person name="Land M."/>
            <person name="Hauser L."/>
            <person name="Chertkov O."/>
            <person name="Del Rio T.G."/>
            <person name="Nolan M."/>
            <person name="Copeland A."/>
            <person name="Tice H."/>
            <person name="Cheng J.F."/>
            <person name="Lucas S."/>
            <person name="Han C."/>
            <person name="Goodwin L."/>
            <person name="Pitluck S."/>
            <person name="Ivanova N."/>
            <person name="Ovchinikova G."/>
            <person name="Pati A."/>
            <person name="Chen A."/>
            <person name="Palaniappan K."/>
            <person name="Mavromatis K."/>
            <person name="Liolios K."/>
            <person name="Brettin T."/>
            <person name="Fiebig A."/>
            <person name="Rohde M."/>
            <person name="Abt B."/>
            <person name="Goker M."/>
            <person name="Detter J.C."/>
            <person name="Woyke T."/>
            <person name="Bristow J."/>
            <person name="Eisen J.A."/>
            <person name="Markowitz V."/>
            <person name="Hugenholtz P."/>
            <person name="Kyrpides N.C."/>
            <person name="Klenk H.P."/>
            <person name="Lapidus A."/>
        </authorList>
    </citation>
    <scope>NUCLEOTIDE SEQUENCE [LARGE SCALE GENOMIC DNA]</scope>
    <source>
        <strain evidence="3">DSM 44963</strain>
    </source>
</reference>
<dbReference type="PANTHER" id="PTHR43798:SF6">
    <property type="entry name" value="HYDROLASE, PUTATIVE (AFU_ORTHOLOGUE AFUA_4G13070)-RELATED"/>
    <property type="match status" value="1"/>
</dbReference>
<dbReference type="InterPro" id="IPR050266">
    <property type="entry name" value="AB_hydrolase_sf"/>
</dbReference>
<dbReference type="OrthoDB" id="1376138at2"/>
<evidence type="ECO:0000259" key="1">
    <source>
        <dbReference type="Pfam" id="PF00561"/>
    </source>
</evidence>
<dbReference type="PRINTS" id="PR00111">
    <property type="entry name" value="ABHYDROLASE"/>
</dbReference>
<evidence type="ECO:0000313" key="3">
    <source>
        <dbReference type="Proteomes" id="UP000004508"/>
    </source>
</evidence>
<keyword evidence="3" id="KW-1185">Reference proteome</keyword>
<dbReference type="Pfam" id="PF00561">
    <property type="entry name" value="Abhydrolase_1"/>
    <property type="match status" value="1"/>
</dbReference>
<dbReference type="STRING" id="485913.Krac_2339"/>
<dbReference type="eggNOG" id="COG0596">
    <property type="taxonomic scope" value="Bacteria"/>
</dbReference>
<dbReference type="AlphaFoldDB" id="D6U526"/>
<sequence length="273" mass="30784">MECLVHDTPIYYEEYGQGTPVILIHGFTPDHRLMTGCMEPLFAQKTGWRRIYLDLPGMGHTPGKASVNSSDDMLDLVLGFIDALIPGQRFLLVGESYGGYLSQGVVLRKFEQLAGLALICPAVVEGRVPGDLPSHTTIVSNPEFLATLAPAEAEEFGPMAVVQDEYNWQRFRDEILPGLRVADREFLQKIRQRYRFSFEVNQLPQPFTKPTVIFTGRQDASVGYHGAWRILDNYPRGTFAVLDRAGHNAQIEQSQLFNALVNEWLERVQEATR</sequence>
<dbReference type="RefSeq" id="WP_007919096.1">
    <property type="nucleotide sequence ID" value="NZ_ADVG01000004.1"/>
</dbReference>
<dbReference type="InterPro" id="IPR000073">
    <property type="entry name" value="AB_hydrolase_1"/>
</dbReference>
<dbReference type="Gene3D" id="3.40.50.1820">
    <property type="entry name" value="alpha/beta hydrolase"/>
    <property type="match status" value="1"/>
</dbReference>
<proteinExistence type="predicted"/>
<dbReference type="PANTHER" id="PTHR43798">
    <property type="entry name" value="MONOACYLGLYCEROL LIPASE"/>
    <property type="match status" value="1"/>
</dbReference>
<accession>D6U526</accession>
<protein>
    <submittedName>
        <fullName evidence="2">Alpha/beta hydrolase fold protein</fullName>
    </submittedName>
</protein>
<dbReference type="SUPFAM" id="SSF53474">
    <property type="entry name" value="alpha/beta-Hydrolases"/>
    <property type="match status" value="1"/>
</dbReference>
<dbReference type="EMBL" id="ADVG01000004">
    <property type="protein sequence ID" value="EFH81606.1"/>
    <property type="molecule type" value="Genomic_DNA"/>
</dbReference>
<gene>
    <name evidence="2" type="ORF">Krac_2339</name>
</gene>
<dbReference type="GO" id="GO:0016787">
    <property type="term" value="F:hydrolase activity"/>
    <property type="evidence" value="ECO:0007669"/>
    <property type="project" value="UniProtKB-KW"/>
</dbReference>
<comment type="caution">
    <text evidence="2">The sequence shown here is derived from an EMBL/GenBank/DDBJ whole genome shotgun (WGS) entry which is preliminary data.</text>
</comment>
<keyword evidence="2" id="KW-0378">Hydrolase</keyword>
<organism evidence="2 3">
    <name type="scientific">Ktedonobacter racemifer DSM 44963</name>
    <dbReference type="NCBI Taxonomy" id="485913"/>
    <lineage>
        <taxon>Bacteria</taxon>
        <taxon>Bacillati</taxon>
        <taxon>Chloroflexota</taxon>
        <taxon>Ktedonobacteria</taxon>
        <taxon>Ktedonobacterales</taxon>
        <taxon>Ktedonobacteraceae</taxon>
        <taxon>Ktedonobacter</taxon>
    </lineage>
</organism>
<feature type="domain" description="AB hydrolase-1" evidence="1">
    <location>
        <begin position="20"/>
        <end position="252"/>
    </location>
</feature>
<dbReference type="Proteomes" id="UP000004508">
    <property type="component" value="Unassembled WGS sequence"/>
</dbReference>
<name>D6U526_KTERA</name>